<keyword evidence="6" id="KW-0812">Transmembrane</keyword>
<feature type="transmembrane region" description="Helical" evidence="6">
    <location>
        <begin position="6"/>
        <end position="24"/>
    </location>
</feature>
<dbReference type="PROSITE" id="PS00198">
    <property type="entry name" value="4FE4S_FER_1"/>
    <property type="match status" value="1"/>
</dbReference>
<evidence type="ECO:0000256" key="6">
    <source>
        <dbReference type="SAM" id="Phobius"/>
    </source>
</evidence>
<dbReference type="Proteomes" id="UP001589576">
    <property type="component" value="Unassembled WGS sequence"/>
</dbReference>
<evidence type="ECO:0000256" key="5">
    <source>
        <dbReference type="ARBA" id="ARBA00023014"/>
    </source>
</evidence>
<keyword evidence="9" id="KW-1185">Reference proteome</keyword>
<feature type="transmembrane region" description="Helical" evidence="6">
    <location>
        <begin position="207"/>
        <end position="225"/>
    </location>
</feature>
<feature type="transmembrane region" description="Helical" evidence="6">
    <location>
        <begin position="105"/>
        <end position="129"/>
    </location>
</feature>
<evidence type="ECO:0000313" key="9">
    <source>
        <dbReference type="Proteomes" id="UP001589576"/>
    </source>
</evidence>
<keyword evidence="2" id="KW-0479">Metal-binding</keyword>
<dbReference type="SUPFAM" id="SSF46548">
    <property type="entry name" value="alpha-helical ferredoxin"/>
    <property type="match status" value="1"/>
</dbReference>
<dbReference type="EMBL" id="JBHMFB010000029">
    <property type="protein sequence ID" value="MFB9090428.1"/>
    <property type="molecule type" value="Genomic_DNA"/>
</dbReference>
<dbReference type="Gene3D" id="1.20.950.20">
    <property type="entry name" value="Transmembrane di-heme cytochromes, Chain C"/>
    <property type="match status" value="1"/>
</dbReference>
<evidence type="ECO:0000313" key="8">
    <source>
        <dbReference type="EMBL" id="MFB9090428.1"/>
    </source>
</evidence>
<accession>A0ABV5GH29</accession>
<keyword evidence="1" id="KW-0004">4Fe-4S</keyword>
<keyword evidence="3" id="KW-0560">Oxidoreductase</keyword>
<keyword evidence="5" id="KW-0411">Iron-sulfur</keyword>
<evidence type="ECO:0000256" key="3">
    <source>
        <dbReference type="ARBA" id="ARBA00023002"/>
    </source>
</evidence>
<dbReference type="InterPro" id="IPR017896">
    <property type="entry name" value="4Fe4S_Fe-S-bd"/>
</dbReference>
<keyword evidence="4" id="KW-0408">Iron</keyword>
<evidence type="ECO:0000256" key="4">
    <source>
        <dbReference type="ARBA" id="ARBA00023004"/>
    </source>
</evidence>
<dbReference type="InterPro" id="IPR051460">
    <property type="entry name" value="HdrC_iron-sulfur_subunit"/>
</dbReference>
<dbReference type="RefSeq" id="WP_290285396.1">
    <property type="nucleotide sequence ID" value="NZ_JAUFQN010000019.1"/>
</dbReference>
<dbReference type="PANTHER" id="PTHR43255">
    <property type="entry name" value="IRON-SULFUR-BINDING OXIDOREDUCTASE FADF-RELATED-RELATED"/>
    <property type="match status" value="1"/>
</dbReference>
<feature type="domain" description="4Fe-4S ferredoxin-type" evidence="7">
    <location>
        <begin position="359"/>
        <end position="389"/>
    </location>
</feature>
<organism evidence="8 9">
    <name type="scientific">Flavobacterium paronense</name>
    <dbReference type="NCBI Taxonomy" id="1392775"/>
    <lineage>
        <taxon>Bacteria</taxon>
        <taxon>Pseudomonadati</taxon>
        <taxon>Bacteroidota</taxon>
        <taxon>Flavobacteriia</taxon>
        <taxon>Flavobacteriales</taxon>
        <taxon>Flavobacteriaceae</taxon>
        <taxon>Flavobacterium</taxon>
    </lineage>
</organism>
<evidence type="ECO:0000256" key="2">
    <source>
        <dbReference type="ARBA" id="ARBA00022723"/>
    </source>
</evidence>
<dbReference type="InterPro" id="IPR009051">
    <property type="entry name" value="Helical_ferredxn"/>
</dbReference>
<dbReference type="PANTHER" id="PTHR43255:SF1">
    <property type="entry name" value="IRON-SULFUR-BINDING OXIDOREDUCTASE FADF-RELATED"/>
    <property type="match status" value="1"/>
</dbReference>
<protein>
    <submittedName>
        <fullName evidence="8">4Fe-4S dicluster domain-containing protein</fullName>
    </submittedName>
</protein>
<gene>
    <name evidence="8" type="ORF">ACFFUU_12495</name>
</gene>
<dbReference type="SUPFAM" id="SSF103501">
    <property type="entry name" value="Respiratory nitrate reductase 1 gamma chain"/>
    <property type="match status" value="1"/>
</dbReference>
<comment type="caution">
    <text evidence="8">The sequence shown here is derived from an EMBL/GenBank/DDBJ whole genome shotgun (WGS) entry which is preliminary data.</text>
</comment>
<keyword evidence="6" id="KW-1133">Transmembrane helix</keyword>
<dbReference type="InterPro" id="IPR017900">
    <property type="entry name" value="4Fe4S_Fe_S_CS"/>
</dbReference>
<dbReference type="Pfam" id="PF13187">
    <property type="entry name" value="Fer4_9"/>
    <property type="match status" value="1"/>
</dbReference>
<proteinExistence type="predicted"/>
<reference evidence="8 9" key="1">
    <citation type="submission" date="2024-09" db="EMBL/GenBank/DDBJ databases">
        <authorList>
            <person name="Sun Q."/>
            <person name="Mori K."/>
        </authorList>
    </citation>
    <scope>NUCLEOTIDE SEQUENCE [LARGE SCALE GENOMIC DNA]</scope>
    <source>
        <strain evidence="8 9">CECT 8460</strain>
    </source>
</reference>
<evidence type="ECO:0000256" key="1">
    <source>
        <dbReference type="ARBA" id="ARBA00022485"/>
    </source>
</evidence>
<sequence length="435" mass="49137">MMYIDNILFAIILAIGIGFFAKNVKKLKRNINLGHDVNRTDNKSARWKNMAMIALGQSKMVKRPVAGLLHIIVYAGFIIINLEVLEIIIDGLFGTHRVFSFLGGLYGFLIGSFEILAVLVLVAVIVFWIRRNIIKLKRFASSDLKGAPKRDADTILYFEIVLMSLFLIMNATDLHFQAMNSGNIISQYITSWFSSLDIGQVEAIEMMAWWIHITGILIFLNYLYYSKHLHILLAFPNTYFADLNAKGKFDNLESVTKEVKLMMDPNADPFAAQPVDATAASSKFGASDVQDLNWVQLLNAYTCTECGRCTSSCPANQTGKKLSPRKIMMDTRDRMEEVGRNIDANKGVFVPDNKSLLNDYITTEELWACTSCNACVEECPVNISPLSIIMDMRRYLVMEQSAAPQSLNAMMTNIENNGAPWQYNQQDRLNWKNEN</sequence>
<keyword evidence="6" id="KW-0472">Membrane</keyword>
<feature type="domain" description="4Fe-4S ferredoxin-type" evidence="7">
    <location>
        <begin position="294"/>
        <end position="325"/>
    </location>
</feature>
<evidence type="ECO:0000259" key="7">
    <source>
        <dbReference type="PROSITE" id="PS51379"/>
    </source>
</evidence>
<feature type="transmembrane region" description="Helical" evidence="6">
    <location>
        <begin position="154"/>
        <end position="172"/>
    </location>
</feature>
<dbReference type="InterPro" id="IPR036197">
    <property type="entry name" value="NarG-like_sf"/>
</dbReference>
<dbReference type="PROSITE" id="PS51379">
    <property type="entry name" value="4FE4S_FER_2"/>
    <property type="match status" value="2"/>
</dbReference>
<dbReference type="Gene3D" id="1.10.1060.10">
    <property type="entry name" value="Alpha-helical ferredoxin"/>
    <property type="match status" value="1"/>
</dbReference>
<name>A0ABV5GH29_9FLAO</name>
<feature type="transmembrane region" description="Helical" evidence="6">
    <location>
        <begin position="65"/>
        <end position="85"/>
    </location>
</feature>